<dbReference type="InterPro" id="IPR018490">
    <property type="entry name" value="cNMP-bd_dom_sf"/>
</dbReference>
<feature type="transmembrane region" description="Helical" evidence="5">
    <location>
        <begin position="300"/>
        <end position="318"/>
    </location>
</feature>
<feature type="domain" description="Major facilitator superfamily (MFS) profile" evidence="7">
    <location>
        <begin position="19"/>
        <end position="439"/>
    </location>
</feature>
<keyword evidence="2" id="KW-0378">Hydrolase</keyword>
<evidence type="ECO:0000259" key="7">
    <source>
        <dbReference type="PROSITE" id="PS50850"/>
    </source>
</evidence>
<feature type="transmembrane region" description="Helical" evidence="5">
    <location>
        <begin position="113"/>
        <end position="130"/>
    </location>
</feature>
<dbReference type="PROSITE" id="PS50850">
    <property type="entry name" value="MFS"/>
    <property type="match status" value="1"/>
</dbReference>
<feature type="transmembrane region" description="Helical" evidence="5">
    <location>
        <begin position="169"/>
        <end position="187"/>
    </location>
</feature>
<evidence type="ECO:0000256" key="4">
    <source>
        <dbReference type="ARBA" id="ARBA00023098"/>
    </source>
</evidence>
<feature type="domain" description="PNPLA" evidence="8">
    <location>
        <begin position="771"/>
        <end position="932"/>
    </location>
</feature>
<feature type="transmembrane region" description="Helical" evidence="5">
    <location>
        <begin position="355"/>
        <end position="376"/>
    </location>
</feature>
<evidence type="ECO:0000256" key="2">
    <source>
        <dbReference type="ARBA" id="ARBA00022801"/>
    </source>
</evidence>
<dbReference type="InterPro" id="IPR016035">
    <property type="entry name" value="Acyl_Trfase/lysoPLipase"/>
</dbReference>
<organism evidence="9">
    <name type="scientific">freshwater metagenome</name>
    <dbReference type="NCBI Taxonomy" id="449393"/>
    <lineage>
        <taxon>unclassified sequences</taxon>
        <taxon>metagenomes</taxon>
        <taxon>ecological metagenomes</taxon>
    </lineage>
</organism>
<evidence type="ECO:0000256" key="5">
    <source>
        <dbReference type="SAM" id="Phobius"/>
    </source>
</evidence>
<feature type="transmembrane region" description="Helical" evidence="5">
    <location>
        <begin position="273"/>
        <end position="294"/>
    </location>
</feature>
<dbReference type="Gene3D" id="3.40.1090.10">
    <property type="entry name" value="Cytosolic phospholipase A2 catalytic domain"/>
    <property type="match status" value="1"/>
</dbReference>
<dbReference type="InterPro" id="IPR050301">
    <property type="entry name" value="NTE"/>
</dbReference>
<dbReference type="PROSITE" id="PS50042">
    <property type="entry name" value="CNMP_BINDING_3"/>
    <property type="match status" value="1"/>
</dbReference>
<feature type="transmembrane region" description="Helical" evidence="5">
    <location>
        <begin position="208"/>
        <end position="226"/>
    </location>
</feature>
<keyword evidence="4" id="KW-0443">Lipid metabolism</keyword>
<dbReference type="GO" id="GO:0004622">
    <property type="term" value="F:phosphatidylcholine lysophospholipase activity"/>
    <property type="evidence" value="ECO:0007669"/>
    <property type="project" value="UniProtKB-ARBA"/>
</dbReference>
<reference evidence="9" key="1">
    <citation type="submission" date="2020-05" db="EMBL/GenBank/DDBJ databases">
        <authorList>
            <person name="Chiriac C."/>
            <person name="Salcher M."/>
            <person name="Ghai R."/>
            <person name="Kavagutti S V."/>
        </authorList>
    </citation>
    <scope>NUCLEOTIDE SEQUENCE</scope>
</reference>
<feature type="transmembrane region" description="Helical" evidence="5">
    <location>
        <begin position="50"/>
        <end position="74"/>
    </location>
</feature>
<dbReference type="PANTHER" id="PTHR14226">
    <property type="entry name" value="NEUROPATHY TARGET ESTERASE/SWISS CHEESE D.MELANOGASTER"/>
    <property type="match status" value="1"/>
</dbReference>
<dbReference type="SUPFAM" id="SSF51206">
    <property type="entry name" value="cAMP-binding domain-like"/>
    <property type="match status" value="1"/>
</dbReference>
<comment type="similarity">
    <text evidence="1">Belongs to the NTE family.</text>
</comment>
<dbReference type="PANTHER" id="PTHR14226:SF29">
    <property type="entry name" value="NEUROPATHY TARGET ESTERASE SWS"/>
    <property type="match status" value="1"/>
</dbReference>
<dbReference type="SUPFAM" id="SSF52151">
    <property type="entry name" value="FabD/lysophospholipase-like"/>
    <property type="match status" value="1"/>
</dbReference>
<dbReference type="InterPro" id="IPR002641">
    <property type="entry name" value="PNPLA_dom"/>
</dbReference>
<evidence type="ECO:0000259" key="6">
    <source>
        <dbReference type="PROSITE" id="PS50042"/>
    </source>
</evidence>
<evidence type="ECO:0000313" key="9">
    <source>
        <dbReference type="EMBL" id="CAB4941092.1"/>
    </source>
</evidence>
<dbReference type="GO" id="GO:0022857">
    <property type="term" value="F:transmembrane transporter activity"/>
    <property type="evidence" value="ECO:0007669"/>
    <property type="project" value="InterPro"/>
</dbReference>
<dbReference type="GO" id="GO:0016042">
    <property type="term" value="P:lipid catabolic process"/>
    <property type="evidence" value="ECO:0007669"/>
    <property type="project" value="UniProtKB-KW"/>
</dbReference>
<dbReference type="InterPro" id="IPR011701">
    <property type="entry name" value="MFS"/>
</dbReference>
<dbReference type="PROSITE" id="PS51635">
    <property type="entry name" value="PNPLA"/>
    <property type="match status" value="1"/>
</dbReference>
<feature type="transmembrane region" description="Helical" evidence="5">
    <location>
        <begin position="86"/>
        <end position="107"/>
    </location>
</feature>
<keyword evidence="5" id="KW-1133">Transmembrane helix</keyword>
<dbReference type="SUPFAM" id="SSF103473">
    <property type="entry name" value="MFS general substrate transporter"/>
    <property type="match status" value="1"/>
</dbReference>
<evidence type="ECO:0000256" key="3">
    <source>
        <dbReference type="ARBA" id="ARBA00022963"/>
    </source>
</evidence>
<dbReference type="AlphaFoldDB" id="A0A6J7JFQ9"/>
<dbReference type="Gene3D" id="1.20.1250.20">
    <property type="entry name" value="MFS general substrate transporter like domains"/>
    <property type="match status" value="1"/>
</dbReference>
<dbReference type="SMART" id="SM00100">
    <property type="entry name" value="cNMP"/>
    <property type="match status" value="1"/>
</dbReference>
<dbReference type="InterPro" id="IPR000595">
    <property type="entry name" value="cNMP-bd_dom"/>
</dbReference>
<keyword evidence="5" id="KW-0812">Transmembrane</keyword>
<keyword evidence="5" id="KW-0472">Membrane</keyword>
<dbReference type="Pfam" id="PF00027">
    <property type="entry name" value="cNMP_binding"/>
    <property type="match status" value="1"/>
</dbReference>
<feature type="transmembrane region" description="Helical" evidence="5">
    <location>
        <begin position="232"/>
        <end position="252"/>
    </location>
</feature>
<feature type="transmembrane region" description="Helical" evidence="5">
    <location>
        <begin position="21"/>
        <end position="44"/>
    </location>
</feature>
<dbReference type="InterPro" id="IPR014710">
    <property type="entry name" value="RmlC-like_jellyroll"/>
</dbReference>
<dbReference type="Pfam" id="PF01734">
    <property type="entry name" value="Patatin"/>
    <property type="match status" value="1"/>
</dbReference>
<name>A0A6J7JFQ9_9ZZZZ</name>
<sequence length="1030" mass="108406">MPAMIFAPDLRQVSPDWHVRAIVMGVASLAGLDLSMTAFAAIAAPDDLPVLALGMVWLVVATTVPMALLLLPWLLRAERTGRRRSIVQGLRGFLVGAVLAALVPGVWLTGARLLQSTLGLALAGSLALCNSGTDGVARTRRFVSLGAAWCMGLCLGPVLGHLLLQFAPWRVLFVVEAAVAAVLLVLAPRVLVESRATERPARGDLRTALLSATAVLLLCLGGESLVTDDVTLGEVTAVTLGLVCAGVAALRFQRRQRRLRRLPRGLGSWAPGTKSVSLLAAAGSGVAIGSTMLAALWSGAWIAGALMVSVVVVGLLAVRAPITRPLGRMWVGGLLWFVAAAACWSGEPVTSVEAALLVVQGVGLGIAVPALDILVTGSGDDPRGFVLRGTGVTATRLLGAAAGVLVGLAMVDAIAVGRVESLLTMAGLLMMLGFAARRRQDAPVTLEVSDERVEEAAHAGGRERGTIGTRAPAALLEFMRQREIDPLSSLPMFSGLSAEQIQLVRAGMDRVEVQSGATLYTRGETSDAVYLVSRGRFAVVVDEVRVRDVRRGEALGVSDVLTGVMRSETVVAARDSVVQCIPRSHLDHIADATFMRALSVSLAEQLREATARLAMFEHREVARDVVIAVVGVTPDCPVDEVLTALSDLLRKRGDRVITPGLVSDMGLERAEEVADRVVIGARADDDEQWREFCLRSSDRLVLVTTRPTPDGLPEQSRGSDIVIVDAQPSVSDWQSWDQDVAPNSRTRIEGGAFASALAPLADRILGRSLGIAFSGGGARALAHIGVIEVLEEHGVRIDRVAGTSLGAVMGAFLATGRSAAELDATAYKFMVKKSIMGDYTLPRTSLLRGARIDDSLAEIFGDLAIEALALPFACVSVDLVSRQQVVHRRGNLVQALAASSRLPGILPPYRHGDGGVHVDGGLVNNLPVDLITGPLGPVIAVQVGGLAGLNAEDVRVRSGSLGIPETIMRSMMMASDNANEAAIARASVLIRPDTSSANLTEFFQIDALREAGRAATLAVLPEILALARRA</sequence>
<accession>A0A6J7JFQ9</accession>
<feature type="transmembrane region" description="Helical" evidence="5">
    <location>
        <begin position="142"/>
        <end position="163"/>
    </location>
</feature>
<dbReference type="Pfam" id="PF07690">
    <property type="entry name" value="MFS_1"/>
    <property type="match status" value="1"/>
</dbReference>
<evidence type="ECO:0000256" key="1">
    <source>
        <dbReference type="ARBA" id="ARBA00006636"/>
    </source>
</evidence>
<proteinExistence type="inferred from homology"/>
<keyword evidence="3" id="KW-0442">Lipid degradation</keyword>
<dbReference type="CDD" id="cd00038">
    <property type="entry name" value="CAP_ED"/>
    <property type="match status" value="1"/>
</dbReference>
<dbReference type="InterPro" id="IPR036259">
    <property type="entry name" value="MFS_trans_sf"/>
</dbReference>
<dbReference type="EMBL" id="CAFBNF010000076">
    <property type="protein sequence ID" value="CAB4941092.1"/>
    <property type="molecule type" value="Genomic_DNA"/>
</dbReference>
<feature type="transmembrane region" description="Helical" evidence="5">
    <location>
        <begin position="330"/>
        <end position="349"/>
    </location>
</feature>
<feature type="domain" description="Cyclic nucleotide-binding" evidence="6">
    <location>
        <begin position="492"/>
        <end position="589"/>
    </location>
</feature>
<dbReference type="Gene3D" id="2.60.120.10">
    <property type="entry name" value="Jelly Rolls"/>
    <property type="match status" value="1"/>
</dbReference>
<gene>
    <name evidence="9" type="ORF">UFOPK3773_00860</name>
</gene>
<feature type="transmembrane region" description="Helical" evidence="5">
    <location>
        <begin position="397"/>
        <end position="415"/>
    </location>
</feature>
<protein>
    <submittedName>
        <fullName evidence="9">Unannotated protein</fullName>
    </submittedName>
</protein>
<evidence type="ECO:0000259" key="8">
    <source>
        <dbReference type="PROSITE" id="PS51635"/>
    </source>
</evidence>
<dbReference type="InterPro" id="IPR020846">
    <property type="entry name" value="MFS_dom"/>
</dbReference>